<protein>
    <submittedName>
        <fullName evidence="1">Uncharacterized protein</fullName>
    </submittedName>
</protein>
<reference evidence="1 2" key="1">
    <citation type="submission" date="2020-07" db="EMBL/GenBank/DDBJ databases">
        <title>Comparative genomics of pyrophilous fungi reveals a link between fire events and developmental genes.</title>
        <authorList>
            <consortium name="DOE Joint Genome Institute"/>
            <person name="Steindorff A.S."/>
            <person name="Carver A."/>
            <person name="Calhoun S."/>
            <person name="Stillman K."/>
            <person name="Liu H."/>
            <person name="Lipzen A."/>
            <person name="Pangilinan J."/>
            <person name="Labutti K."/>
            <person name="Bruns T.D."/>
            <person name="Grigoriev I.V."/>
        </authorList>
    </citation>
    <scope>NUCLEOTIDE SEQUENCE [LARGE SCALE GENOMIC DNA]</scope>
    <source>
        <strain evidence="1 2">CBS 144469</strain>
    </source>
</reference>
<dbReference type="Proteomes" id="UP000521943">
    <property type="component" value="Unassembled WGS sequence"/>
</dbReference>
<dbReference type="EMBL" id="JACGCI010000049">
    <property type="protein sequence ID" value="KAF6751568.1"/>
    <property type="molecule type" value="Genomic_DNA"/>
</dbReference>
<organism evidence="1 2">
    <name type="scientific">Ephemerocybe angulata</name>
    <dbReference type="NCBI Taxonomy" id="980116"/>
    <lineage>
        <taxon>Eukaryota</taxon>
        <taxon>Fungi</taxon>
        <taxon>Dikarya</taxon>
        <taxon>Basidiomycota</taxon>
        <taxon>Agaricomycotina</taxon>
        <taxon>Agaricomycetes</taxon>
        <taxon>Agaricomycetidae</taxon>
        <taxon>Agaricales</taxon>
        <taxon>Agaricineae</taxon>
        <taxon>Psathyrellaceae</taxon>
        <taxon>Ephemerocybe</taxon>
    </lineage>
</organism>
<evidence type="ECO:0000313" key="1">
    <source>
        <dbReference type="EMBL" id="KAF6751568.1"/>
    </source>
</evidence>
<proteinExistence type="predicted"/>
<gene>
    <name evidence="1" type="ORF">DFP72DRAFT_1047730</name>
</gene>
<name>A0A8H6HTG9_9AGAR</name>
<accession>A0A8H6HTG9</accession>
<comment type="caution">
    <text evidence="1">The sequence shown here is derived from an EMBL/GenBank/DDBJ whole genome shotgun (WGS) entry which is preliminary data.</text>
</comment>
<evidence type="ECO:0000313" key="2">
    <source>
        <dbReference type="Proteomes" id="UP000521943"/>
    </source>
</evidence>
<keyword evidence="2" id="KW-1185">Reference proteome</keyword>
<sequence length="249" mass="26660">MASSLDNHPGALSVGLLTMISGTPIPATLVHPLSGERSQEEMAITTRVRIMEVLSLRTPVATSPPTEESYAYYVEATKAVTFKEFQEAPGSVPGKFPHTYLTSSTTGQQPFAQDIWTEESVSGSCLNCNASKGVILEEIEECAFDTFSQRARLCVTLSLASRSRLEVDIDAPTATAADININNPIPSPADLERALYKGITFEHCVDISLSAVPFLFGLEACRFQFGGGSGLGSDETAACASRAGGCYYW</sequence>
<dbReference type="AlphaFoldDB" id="A0A8H6HTG9"/>